<feature type="signal peptide" evidence="5">
    <location>
        <begin position="1"/>
        <end position="28"/>
    </location>
</feature>
<dbReference type="InterPro" id="IPR001279">
    <property type="entry name" value="Metallo-B-lactamas"/>
</dbReference>
<dbReference type="InterPro" id="IPR036866">
    <property type="entry name" value="RibonucZ/Hydroxyglut_hydro"/>
</dbReference>
<accession>A0A8H6YKH4</accession>
<evidence type="ECO:0000256" key="3">
    <source>
        <dbReference type="ARBA" id="ARBA00022801"/>
    </source>
</evidence>
<dbReference type="EMBL" id="JACAZI010000005">
    <property type="protein sequence ID" value="KAF7360674.1"/>
    <property type="molecule type" value="Genomic_DNA"/>
</dbReference>
<evidence type="ECO:0000313" key="8">
    <source>
        <dbReference type="Proteomes" id="UP000620124"/>
    </source>
</evidence>
<evidence type="ECO:0000256" key="1">
    <source>
        <dbReference type="ARBA" id="ARBA00007749"/>
    </source>
</evidence>
<name>A0A8H6YKH4_9AGAR</name>
<sequence>MAYSNTLSRNRRLQVLSCLLLLAGGAHASYHDFGIPASRATVDVRVFNVANMTLTGGTHAFITPALPGHESTTFPMYSFLVEHRQSNKRLQFDLGIRSDPETVPSLSAFFNAGIIHLEPYEDITTLLQDGGIALSSIDAVIWSHAHFDHVGDMSKFLNTTGLIIGAATDISTYPENLNATLVASDLAGHHITRLDFTNATLNFSGLKAIDYFGDGSFYLLDTPGHLPGHTTALARVTPTSFVVLGGDTFHHAGQARPRPQFQKTYPCPAHLLEESKSAVSTDYFWSHGTRIGVFDIPSRAQQFLALSDLPDSFYADPVKSQVSLEKIASFDADPDFLVVTAHDISLRSSIPYFPAYTNGWKASRLKEELVWNFLDQSNPAFVFSPTN</sequence>
<dbReference type="SMART" id="SM00849">
    <property type="entry name" value="Lactamase_B"/>
    <property type="match status" value="1"/>
</dbReference>
<dbReference type="Proteomes" id="UP000620124">
    <property type="component" value="Unassembled WGS sequence"/>
</dbReference>
<dbReference type="GO" id="GO:0046872">
    <property type="term" value="F:metal ion binding"/>
    <property type="evidence" value="ECO:0007669"/>
    <property type="project" value="UniProtKB-KW"/>
</dbReference>
<proteinExistence type="inferred from homology"/>
<comment type="caution">
    <text evidence="7">The sequence shown here is derived from an EMBL/GenBank/DDBJ whole genome shotgun (WGS) entry which is preliminary data.</text>
</comment>
<organism evidence="7 8">
    <name type="scientific">Mycena venus</name>
    <dbReference type="NCBI Taxonomy" id="2733690"/>
    <lineage>
        <taxon>Eukaryota</taxon>
        <taxon>Fungi</taxon>
        <taxon>Dikarya</taxon>
        <taxon>Basidiomycota</taxon>
        <taxon>Agaricomycotina</taxon>
        <taxon>Agaricomycetes</taxon>
        <taxon>Agaricomycetidae</taxon>
        <taxon>Agaricales</taxon>
        <taxon>Marasmiineae</taxon>
        <taxon>Mycenaceae</taxon>
        <taxon>Mycena</taxon>
    </lineage>
</organism>
<dbReference type="GO" id="GO:0016787">
    <property type="term" value="F:hydrolase activity"/>
    <property type="evidence" value="ECO:0007669"/>
    <property type="project" value="UniProtKB-KW"/>
</dbReference>
<evidence type="ECO:0000259" key="6">
    <source>
        <dbReference type="SMART" id="SM00849"/>
    </source>
</evidence>
<comment type="similarity">
    <text evidence="1">Belongs to the metallo-beta-lactamase superfamily.</text>
</comment>
<dbReference type="OrthoDB" id="10250730at2759"/>
<feature type="chain" id="PRO_5034203829" evidence="5">
    <location>
        <begin position="29"/>
        <end position="387"/>
    </location>
</feature>
<gene>
    <name evidence="7" type="ORF">MVEN_00799100</name>
</gene>
<keyword evidence="3" id="KW-0378">Hydrolase</keyword>
<evidence type="ECO:0000256" key="4">
    <source>
        <dbReference type="ARBA" id="ARBA00022833"/>
    </source>
</evidence>
<dbReference type="InterPro" id="IPR051013">
    <property type="entry name" value="MBL_superfamily_lactonases"/>
</dbReference>
<keyword evidence="8" id="KW-1185">Reference proteome</keyword>
<dbReference type="SUPFAM" id="SSF56281">
    <property type="entry name" value="Metallo-hydrolase/oxidoreductase"/>
    <property type="match status" value="1"/>
</dbReference>
<dbReference type="PANTHER" id="PTHR42978">
    <property type="entry name" value="QUORUM-QUENCHING LACTONASE YTNP-RELATED-RELATED"/>
    <property type="match status" value="1"/>
</dbReference>
<keyword evidence="2" id="KW-0479">Metal-binding</keyword>
<keyword evidence="4" id="KW-0862">Zinc</keyword>
<dbReference type="Gene3D" id="3.60.15.10">
    <property type="entry name" value="Ribonuclease Z/Hydroxyacylglutathione hydrolase-like"/>
    <property type="match status" value="1"/>
</dbReference>
<feature type="domain" description="Metallo-beta-lactamase" evidence="6">
    <location>
        <begin position="75"/>
        <end position="287"/>
    </location>
</feature>
<evidence type="ECO:0000256" key="5">
    <source>
        <dbReference type="SAM" id="SignalP"/>
    </source>
</evidence>
<evidence type="ECO:0000256" key="2">
    <source>
        <dbReference type="ARBA" id="ARBA00022723"/>
    </source>
</evidence>
<reference evidence="7" key="1">
    <citation type="submission" date="2020-05" db="EMBL/GenBank/DDBJ databases">
        <title>Mycena genomes resolve the evolution of fungal bioluminescence.</title>
        <authorList>
            <person name="Tsai I.J."/>
        </authorList>
    </citation>
    <scope>NUCLEOTIDE SEQUENCE</scope>
    <source>
        <strain evidence="7">CCC161011</strain>
    </source>
</reference>
<keyword evidence="5" id="KW-0732">Signal</keyword>
<dbReference type="AlphaFoldDB" id="A0A8H6YKH4"/>
<evidence type="ECO:0000313" key="7">
    <source>
        <dbReference type="EMBL" id="KAF7360674.1"/>
    </source>
</evidence>
<protein>
    <submittedName>
        <fullName evidence="7">Metallo-beta-lactamase superfamily protein</fullName>
    </submittedName>
</protein>
<dbReference type="Pfam" id="PF00753">
    <property type="entry name" value="Lactamase_B"/>
    <property type="match status" value="1"/>
</dbReference>
<dbReference type="CDD" id="cd07730">
    <property type="entry name" value="metallo-hydrolase-like_MBL-fold"/>
    <property type="match status" value="1"/>
</dbReference>
<dbReference type="PANTHER" id="PTHR42978:SF5">
    <property type="entry name" value="METALLO-BETA-LACTAMASE DOMAIN-CONTAINING PROTEIN"/>
    <property type="match status" value="1"/>
</dbReference>